<evidence type="ECO:0000313" key="5">
    <source>
        <dbReference type="EMBL" id="KMK14818.1"/>
    </source>
</evidence>
<dbReference type="EMBL" id="LDZF01000006">
    <property type="protein sequence ID" value="KMK14818.1"/>
    <property type="molecule type" value="Genomic_DNA"/>
</dbReference>
<evidence type="ECO:0000256" key="1">
    <source>
        <dbReference type="ARBA" id="ARBA00023015"/>
    </source>
</evidence>
<dbReference type="Proteomes" id="UP000036196">
    <property type="component" value="Unassembled WGS sequence"/>
</dbReference>
<dbReference type="eggNOG" id="COG2207">
    <property type="taxonomic scope" value="Bacteria"/>
</dbReference>
<dbReference type="InterPro" id="IPR003313">
    <property type="entry name" value="AraC-bd"/>
</dbReference>
<evidence type="ECO:0000256" key="3">
    <source>
        <dbReference type="ARBA" id="ARBA00023163"/>
    </source>
</evidence>
<comment type="caution">
    <text evidence="5">The sequence shown here is derived from an EMBL/GenBank/DDBJ whole genome shotgun (WGS) entry which is preliminary data.</text>
</comment>
<keyword evidence="2" id="KW-0238">DNA-binding</keyword>
<dbReference type="GO" id="GO:0003700">
    <property type="term" value="F:DNA-binding transcription factor activity"/>
    <property type="evidence" value="ECO:0007669"/>
    <property type="project" value="InterPro"/>
</dbReference>
<dbReference type="Gene3D" id="1.10.10.60">
    <property type="entry name" value="Homeodomain-like"/>
    <property type="match status" value="1"/>
</dbReference>
<dbReference type="Pfam" id="PF12833">
    <property type="entry name" value="HTH_18"/>
    <property type="match status" value="1"/>
</dbReference>
<evidence type="ECO:0000256" key="2">
    <source>
        <dbReference type="ARBA" id="ARBA00023125"/>
    </source>
</evidence>
<dbReference type="InterPro" id="IPR037923">
    <property type="entry name" value="HTH-like"/>
</dbReference>
<reference evidence="5 7" key="1">
    <citation type="submission" date="2015-05" db="EMBL/GenBank/DDBJ databases">
        <title>Genome sequences of Pluralibacter gergoviae.</title>
        <authorList>
            <person name="Greninger A.L."/>
            <person name="Miller S."/>
        </authorList>
    </citation>
    <scope>NUCLEOTIDE SEQUENCE [LARGE SCALE GENOMIC DNA]</scope>
    <source>
        <strain evidence="5 7">JS81F13</strain>
    </source>
</reference>
<dbReference type="PANTHER" id="PTHR46796:SF2">
    <property type="entry name" value="TRANSCRIPTIONAL REGULATORY PROTEIN"/>
    <property type="match status" value="1"/>
</dbReference>
<dbReference type="InterPro" id="IPR050204">
    <property type="entry name" value="AraC_XylS_family_regulators"/>
</dbReference>
<dbReference type="PATRIC" id="fig|61647.13.peg.3298"/>
<dbReference type="Pfam" id="PF02311">
    <property type="entry name" value="AraC_binding"/>
    <property type="match status" value="1"/>
</dbReference>
<name>A0A0F0W0E5_PLUGE</name>
<feature type="domain" description="HTH araC/xylS-type" evidence="4">
    <location>
        <begin position="173"/>
        <end position="270"/>
    </location>
</feature>
<organism evidence="5 7">
    <name type="scientific">Pluralibacter gergoviae</name>
    <name type="common">Enterobacter gergoviae</name>
    <dbReference type="NCBI Taxonomy" id="61647"/>
    <lineage>
        <taxon>Bacteria</taxon>
        <taxon>Pseudomonadati</taxon>
        <taxon>Pseudomonadota</taxon>
        <taxon>Gammaproteobacteria</taxon>
        <taxon>Enterobacterales</taxon>
        <taxon>Enterobacteriaceae</taxon>
        <taxon>Pluralibacter</taxon>
    </lineage>
</organism>
<dbReference type="InterPro" id="IPR018060">
    <property type="entry name" value="HTH_AraC"/>
</dbReference>
<sequence>MQGVPEQFDDPTDCASFRHLEQLPGLELYHAHISRYAFEPHTHEAFGIGAIEAGAERFRYRGAQHVASVNAIVTMNPDELHTGEAETEGGWRYRMIYLHPDLLEEVTGIRHWWFSDVLRTDPRRSAQICQQIYALWHSEEPLAQQGILLNLIDTFRPFACHTPQRQEGAQRFEQVRDYLHDNYMRSITLDELAAVAALSPFHFQRRFKERYHVTPHQMLMAIRLWRAKEFLTQGMPASEVAAATGLVDQSHLTRAFSRRYGITPARYQRQVTGR</sequence>
<evidence type="ECO:0000259" key="4">
    <source>
        <dbReference type="PROSITE" id="PS01124"/>
    </source>
</evidence>
<dbReference type="PANTHER" id="PTHR46796">
    <property type="entry name" value="HTH-TYPE TRANSCRIPTIONAL ACTIVATOR RHAS-RELATED"/>
    <property type="match status" value="1"/>
</dbReference>
<dbReference type="InterPro" id="IPR009057">
    <property type="entry name" value="Homeodomain-like_sf"/>
</dbReference>
<dbReference type="AlphaFoldDB" id="A0A0F0W0E5"/>
<accession>A0A0F0W0E5</accession>
<proteinExistence type="predicted"/>
<keyword evidence="7" id="KW-1185">Reference proteome</keyword>
<evidence type="ECO:0000313" key="6">
    <source>
        <dbReference type="EMBL" id="MDQ2309796.1"/>
    </source>
</evidence>
<reference evidence="6" key="2">
    <citation type="submission" date="2023-08" db="EMBL/GenBank/DDBJ databases">
        <title>WGS of pathogenic bacterial species, Los Angeles County Public Health Laboratories.</title>
        <authorList>
            <person name="Garrigues J.M."/>
            <person name="Green N.M."/>
        </authorList>
    </citation>
    <scope>NUCLEOTIDE SEQUENCE</scope>
    <source>
        <strain evidence="6">LACPHL-BACT-2023-00068</strain>
    </source>
</reference>
<protein>
    <submittedName>
        <fullName evidence="5">AraC family transcriptional regulator</fullName>
    </submittedName>
</protein>
<dbReference type="SMART" id="SM00342">
    <property type="entry name" value="HTH_ARAC"/>
    <property type="match status" value="1"/>
</dbReference>
<keyword evidence="3" id="KW-0804">Transcription</keyword>
<dbReference type="GeneID" id="61383078"/>
<dbReference type="GO" id="GO:0043565">
    <property type="term" value="F:sequence-specific DNA binding"/>
    <property type="evidence" value="ECO:0007669"/>
    <property type="project" value="InterPro"/>
</dbReference>
<dbReference type="Proteomes" id="UP001236270">
    <property type="component" value="Unassembled WGS sequence"/>
</dbReference>
<dbReference type="STRING" id="61647.LG71_07165"/>
<dbReference type="SUPFAM" id="SSF51215">
    <property type="entry name" value="Regulatory protein AraC"/>
    <property type="match status" value="1"/>
</dbReference>
<gene>
    <name evidence="5" type="ORF">ABW06_07485</name>
    <name evidence="6" type="ORF">RBJ30_11905</name>
</gene>
<dbReference type="SUPFAM" id="SSF46689">
    <property type="entry name" value="Homeodomain-like"/>
    <property type="match status" value="2"/>
</dbReference>
<dbReference type="EMBL" id="JAVDNV010000007">
    <property type="protein sequence ID" value="MDQ2309796.1"/>
    <property type="molecule type" value="Genomic_DNA"/>
</dbReference>
<evidence type="ECO:0000313" key="7">
    <source>
        <dbReference type="Proteomes" id="UP000036196"/>
    </source>
</evidence>
<keyword evidence="1" id="KW-0805">Transcription regulation</keyword>
<dbReference type="RefSeq" id="WP_045287499.1">
    <property type="nucleotide sequence ID" value="NZ_CBCSIS010000007.1"/>
</dbReference>
<dbReference type="PROSITE" id="PS01124">
    <property type="entry name" value="HTH_ARAC_FAMILY_2"/>
    <property type="match status" value="1"/>
</dbReference>